<dbReference type="PROSITE" id="PS50011">
    <property type="entry name" value="PROTEIN_KINASE_DOM"/>
    <property type="match status" value="2"/>
</dbReference>
<dbReference type="EMBL" id="JARIHO010000087">
    <property type="protein sequence ID" value="KAJ7307747.1"/>
    <property type="molecule type" value="Genomic_DNA"/>
</dbReference>
<feature type="region of interest" description="Disordered" evidence="5">
    <location>
        <begin position="563"/>
        <end position="590"/>
    </location>
</feature>
<dbReference type="AlphaFoldDB" id="A0AAD6Z554"/>
<evidence type="ECO:0000256" key="5">
    <source>
        <dbReference type="SAM" id="MobiDB-lite"/>
    </source>
</evidence>
<dbReference type="CDD" id="cd00083">
    <property type="entry name" value="bHLH_SF"/>
    <property type="match status" value="1"/>
</dbReference>
<feature type="domain" description="Protein kinase" evidence="6">
    <location>
        <begin position="624"/>
        <end position="897"/>
    </location>
</feature>
<sequence>MDGESLNLLGRLNETSPFRESALRRETLNARFHILASLLPSLAKIRRPSQRVVVESAISFITNSRVLASRQLRALNAENHLLRAEVNSRRQRAGEPGLSEPRRGDAFRMMLASAEPELEAVAEGDDDESEEQYTNGVFSRHRLRHQRSPSILQSSPPFRRRVSPLSSSPVLPSPASTPPSSATFGRSIYGPPMASYGIHMTANSGGNSLYSLGSDLNNWLSPTSPAGYPNASQTSLDRFSEAESVESVDSFLSSPALKERTIPGYNLLTHRLIWQELDLTGSVTMLDTYPIGSGGSADIYGGVLSGSHWQPAEGPGRQVAIKIYRRMHSEPQELEQKSRTLYQAVQSWSALHHPNVLAFLGVSLYLGLSPALIAPLCPSGPIMKYLKMSTQDPPRRLQMTIGVAEGLEYLHSQGIIHGNLCTKKVLIDENGSPVICGYGMCNILGTSDSAAVFSSSIRFAAPEYFSDEPGTSSNRTRVGDVYSLSMVALEILSGMEPYHHLPTEHTVFKHILQGGQPIRTHLDHQVVTKRLWTFLCSLWDQDPSSRPLMANVVRALKTIRDDKGTKDDDGAIDSPETTSRVQNEEKVSSAEETAFEIEVWSSEDRRVSEPLEFYGRDLNGRIKQDDQYPFAAGGNSNIYRGKLTRSDGRKIRVAIKMIRMSDDGSGQQEEMLRRLKREVEIWGRLKHKNILSFIGVCEDLAPLPVLISPFYKFGHVGKYISKHPAADRSDLALGVASGLQFLHENNVVHGDLKAQNVLVDKHGTPCICDFGISKIVSRRGFTTSNVGTAPYMAPELFFVVDAPGTNSQTSAAPTTTPSSDVYSFALLVLEILTAKPPKARPSRPIVTTKTLADLRPKREDYEERAVPQRTWSVLDRCWTFEPLLRPSISEVLRGLVLSLGAA</sequence>
<dbReference type="Pfam" id="PF07714">
    <property type="entry name" value="PK_Tyr_Ser-Thr"/>
    <property type="match status" value="2"/>
</dbReference>
<evidence type="ECO:0000313" key="7">
    <source>
        <dbReference type="EMBL" id="KAJ7307747.1"/>
    </source>
</evidence>
<keyword evidence="7" id="KW-0808">Transferase</keyword>
<reference evidence="7" key="1">
    <citation type="submission" date="2023-03" db="EMBL/GenBank/DDBJ databases">
        <title>Massive genome expansion in bonnet fungi (Mycena s.s.) driven by repeated elements and novel gene families across ecological guilds.</title>
        <authorList>
            <consortium name="Lawrence Berkeley National Laboratory"/>
            <person name="Harder C.B."/>
            <person name="Miyauchi S."/>
            <person name="Viragh M."/>
            <person name="Kuo A."/>
            <person name="Thoen E."/>
            <person name="Andreopoulos B."/>
            <person name="Lu D."/>
            <person name="Skrede I."/>
            <person name="Drula E."/>
            <person name="Henrissat B."/>
            <person name="Morin E."/>
            <person name="Kohler A."/>
            <person name="Barry K."/>
            <person name="LaButti K."/>
            <person name="Morin E."/>
            <person name="Salamov A."/>
            <person name="Lipzen A."/>
            <person name="Mereny Z."/>
            <person name="Hegedus B."/>
            <person name="Baldrian P."/>
            <person name="Stursova M."/>
            <person name="Weitz H."/>
            <person name="Taylor A."/>
            <person name="Grigoriev I.V."/>
            <person name="Nagy L.G."/>
            <person name="Martin F."/>
            <person name="Kauserud H."/>
        </authorList>
    </citation>
    <scope>NUCLEOTIDE SEQUENCE</scope>
    <source>
        <strain evidence="7">CBHHK002</strain>
    </source>
</reference>
<dbReference type="GO" id="GO:0004674">
    <property type="term" value="F:protein serine/threonine kinase activity"/>
    <property type="evidence" value="ECO:0007669"/>
    <property type="project" value="UniProtKB-KW"/>
</dbReference>
<feature type="binding site" evidence="4">
    <location>
        <position position="322"/>
    </location>
    <ligand>
        <name>ATP</name>
        <dbReference type="ChEBI" id="CHEBI:30616"/>
    </ligand>
</feature>
<dbReference type="PROSITE" id="PS00108">
    <property type="entry name" value="PROTEIN_KINASE_ST"/>
    <property type="match status" value="1"/>
</dbReference>
<dbReference type="GO" id="GO:0005524">
    <property type="term" value="F:ATP binding"/>
    <property type="evidence" value="ECO:0007669"/>
    <property type="project" value="UniProtKB-UniRule"/>
</dbReference>
<dbReference type="InterPro" id="IPR051681">
    <property type="entry name" value="Ser/Thr_Kinases-Pseudokinases"/>
</dbReference>
<dbReference type="InterPro" id="IPR017441">
    <property type="entry name" value="Protein_kinase_ATP_BS"/>
</dbReference>
<dbReference type="SMART" id="SM00220">
    <property type="entry name" value="S_TKc"/>
    <property type="match status" value="2"/>
</dbReference>
<evidence type="ECO:0000256" key="2">
    <source>
        <dbReference type="ARBA" id="ARBA00022741"/>
    </source>
</evidence>
<dbReference type="PROSITE" id="PS00107">
    <property type="entry name" value="PROTEIN_KINASE_ATP"/>
    <property type="match status" value="1"/>
</dbReference>
<proteinExistence type="predicted"/>
<keyword evidence="2 4" id="KW-0547">Nucleotide-binding</keyword>
<dbReference type="PANTHER" id="PTHR44329">
    <property type="entry name" value="SERINE/THREONINE-PROTEIN KINASE TNNI3K-RELATED"/>
    <property type="match status" value="1"/>
</dbReference>
<gene>
    <name evidence="7" type="ORF">DFH08DRAFT_900614</name>
</gene>
<dbReference type="Proteomes" id="UP001218218">
    <property type="component" value="Unassembled WGS sequence"/>
</dbReference>
<dbReference type="Gene3D" id="1.10.510.10">
    <property type="entry name" value="Transferase(Phosphotransferase) domain 1"/>
    <property type="match status" value="2"/>
</dbReference>
<accession>A0AAD6Z554</accession>
<protein>
    <submittedName>
        <fullName evidence="7">Kinase-like domain-containing protein</fullName>
    </submittedName>
</protein>
<feature type="domain" description="Protein kinase" evidence="6">
    <location>
        <begin position="285"/>
        <end position="559"/>
    </location>
</feature>
<organism evidence="7 8">
    <name type="scientific">Mycena albidolilacea</name>
    <dbReference type="NCBI Taxonomy" id="1033008"/>
    <lineage>
        <taxon>Eukaryota</taxon>
        <taxon>Fungi</taxon>
        <taxon>Dikarya</taxon>
        <taxon>Basidiomycota</taxon>
        <taxon>Agaricomycotina</taxon>
        <taxon>Agaricomycetes</taxon>
        <taxon>Agaricomycetidae</taxon>
        <taxon>Agaricales</taxon>
        <taxon>Marasmiineae</taxon>
        <taxon>Mycenaceae</taxon>
        <taxon>Mycena</taxon>
    </lineage>
</organism>
<dbReference type="InterPro" id="IPR001245">
    <property type="entry name" value="Ser-Thr/Tyr_kinase_cat_dom"/>
</dbReference>
<evidence type="ECO:0000259" key="6">
    <source>
        <dbReference type="PROSITE" id="PS50011"/>
    </source>
</evidence>
<feature type="compositionally biased region" description="Acidic residues" evidence="5">
    <location>
        <begin position="117"/>
        <end position="131"/>
    </location>
</feature>
<dbReference type="PANTHER" id="PTHR44329:SF214">
    <property type="entry name" value="PROTEIN KINASE DOMAIN-CONTAINING PROTEIN"/>
    <property type="match status" value="1"/>
</dbReference>
<keyword evidence="8" id="KW-1185">Reference proteome</keyword>
<comment type="caution">
    <text evidence="7">The sequence shown here is derived from an EMBL/GenBank/DDBJ whole genome shotgun (WGS) entry which is preliminary data.</text>
</comment>
<dbReference type="InterPro" id="IPR011009">
    <property type="entry name" value="Kinase-like_dom_sf"/>
</dbReference>
<evidence type="ECO:0000256" key="4">
    <source>
        <dbReference type="PROSITE-ProRule" id="PRU10141"/>
    </source>
</evidence>
<keyword evidence="7" id="KW-0418">Kinase</keyword>
<dbReference type="InterPro" id="IPR000719">
    <property type="entry name" value="Prot_kinase_dom"/>
</dbReference>
<keyword evidence="3 4" id="KW-0067">ATP-binding</keyword>
<keyword evidence="1" id="KW-0723">Serine/threonine-protein kinase</keyword>
<dbReference type="InterPro" id="IPR008271">
    <property type="entry name" value="Ser/Thr_kinase_AS"/>
</dbReference>
<evidence type="ECO:0000256" key="3">
    <source>
        <dbReference type="ARBA" id="ARBA00022840"/>
    </source>
</evidence>
<feature type="region of interest" description="Disordered" evidence="5">
    <location>
        <begin position="117"/>
        <end position="182"/>
    </location>
</feature>
<name>A0AAD6Z554_9AGAR</name>
<evidence type="ECO:0000313" key="8">
    <source>
        <dbReference type="Proteomes" id="UP001218218"/>
    </source>
</evidence>
<evidence type="ECO:0000256" key="1">
    <source>
        <dbReference type="ARBA" id="ARBA00022527"/>
    </source>
</evidence>
<dbReference type="SUPFAM" id="SSF56112">
    <property type="entry name" value="Protein kinase-like (PK-like)"/>
    <property type="match status" value="2"/>
</dbReference>
<feature type="region of interest" description="Disordered" evidence="5">
    <location>
        <begin position="86"/>
        <end position="105"/>
    </location>
</feature>